<evidence type="ECO:0000313" key="4">
    <source>
        <dbReference type="Proteomes" id="UP001223390"/>
    </source>
</evidence>
<dbReference type="PANTHER" id="PTHR43767">
    <property type="entry name" value="LONG-CHAIN-FATTY-ACID--COA LIGASE"/>
    <property type="match status" value="1"/>
</dbReference>
<dbReference type="Gene3D" id="3.40.50.980">
    <property type="match status" value="2"/>
</dbReference>
<dbReference type="InterPro" id="IPR000873">
    <property type="entry name" value="AMP-dep_synth/lig_dom"/>
</dbReference>
<feature type="compositionally biased region" description="Basic and acidic residues" evidence="1">
    <location>
        <begin position="413"/>
        <end position="422"/>
    </location>
</feature>
<dbReference type="Proteomes" id="UP001223390">
    <property type="component" value="Unassembled WGS sequence"/>
</dbReference>
<name>A0ABT7H0T8_9ACTN</name>
<proteinExistence type="predicted"/>
<evidence type="ECO:0000259" key="2">
    <source>
        <dbReference type="Pfam" id="PF00501"/>
    </source>
</evidence>
<feature type="region of interest" description="Disordered" evidence="1">
    <location>
        <begin position="387"/>
        <end position="422"/>
    </location>
</feature>
<keyword evidence="4" id="KW-1185">Reference proteome</keyword>
<dbReference type="Gene3D" id="2.30.38.10">
    <property type="entry name" value="Luciferase, Domain 3"/>
    <property type="match status" value="1"/>
</dbReference>
<dbReference type="EMBL" id="JASITI010000044">
    <property type="protein sequence ID" value="MDK9499495.1"/>
    <property type="molecule type" value="Genomic_DNA"/>
</dbReference>
<evidence type="ECO:0000313" key="3">
    <source>
        <dbReference type="EMBL" id="MDK9499495.1"/>
    </source>
</evidence>
<dbReference type="RefSeq" id="WP_285345365.1">
    <property type="nucleotide sequence ID" value="NZ_JASITI010000044.1"/>
</dbReference>
<dbReference type="PANTHER" id="PTHR43767:SF1">
    <property type="entry name" value="NONRIBOSOMAL PEPTIDE SYNTHASE PES1 (EUROFUNG)-RELATED"/>
    <property type="match status" value="1"/>
</dbReference>
<protein>
    <submittedName>
        <fullName evidence="3">AMP-binding protein</fullName>
    </submittedName>
</protein>
<dbReference type="Pfam" id="PF00501">
    <property type="entry name" value="AMP-binding"/>
    <property type="match status" value="1"/>
</dbReference>
<feature type="domain" description="AMP-dependent synthetase/ligase" evidence="2">
    <location>
        <begin position="37"/>
        <end position="409"/>
    </location>
</feature>
<reference evidence="3 4" key="1">
    <citation type="submission" date="2023-05" db="EMBL/GenBank/DDBJ databases">
        <title>Sequencing and Assembly of Streptomyces sp. NP73.</title>
        <authorList>
            <person name="Konwar A.N."/>
            <person name="Saikia K."/>
            <person name="Thakur D."/>
        </authorList>
    </citation>
    <scope>NUCLEOTIDE SEQUENCE [LARGE SCALE GENOMIC DNA]</scope>
    <source>
        <strain evidence="3 4">NP73</strain>
    </source>
</reference>
<sequence length="453" mass="47528">MASMLEGCTPWPQAFVDRYWAAGHWGGSTLDNLLRGWALQYGPRTALVHGGTRLTYANLNRRVDRMAAGFRLRGLRPGMRVVVQLPNVPEFVVSTFALMRAGVVPVLCPVPYSGVPELVRVTQAVGYVGPAEYKGFDHTAMAADTAARWPFLRRVFTYEPPGTESPYGGLTTDPSNCQYAPLGSIDAAPEPALPPDAGQVAFLLVGDADGTDGGPVLVPRTHNDFAYQARAAAELVSLTEEDVYLAALPAASVFTLGCPGIVGTLTAGGTVVLAGGTDPAACLPLVERERVTVTSLPPEAAAAWLDALPAARADVSSLRLVQTGGTPLSRAAAERLACGLGARPQQVFAPAEGPVVLTRPADPDATVYGTQGRPLSPDDEIRLVGADGRTVPDGEPGELLARGPYTPRGRYRPAGDEARRFTPDGFLRTGVLARRTADGDLVVTGRAGDSPAG</sequence>
<gene>
    <name evidence="3" type="ORF">QEZ40_004919</name>
</gene>
<accession>A0ABT7H0T8</accession>
<dbReference type="SUPFAM" id="SSF56801">
    <property type="entry name" value="Acetyl-CoA synthetase-like"/>
    <property type="match status" value="1"/>
</dbReference>
<comment type="caution">
    <text evidence="3">The sequence shown here is derived from an EMBL/GenBank/DDBJ whole genome shotgun (WGS) entry which is preliminary data.</text>
</comment>
<organism evidence="3 4">
    <name type="scientific">Streptomyces katrae</name>
    <dbReference type="NCBI Taxonomy" id="68223"/>
    <lineage>
        <taxon>Bacteria</taxon>
        <taxon>Bacillati</taxon>
        <taxon>Actinomycetota</taxon>
        <taxon>Actinomycetes</taxon>
        <taxon>Kitasatosporales</taxon>
        <taxon>Streptomycetaceae</taxon>
        <taxon>Streptomyces</taxon>
    </lineage>
</organism>
<dbReference type="InterPro" id="IPR050237">
    <property type="entry name" value="ATP-dep_AMP-bd_enzyme"/>
</dbReference>
<evidence type="ECO:0000256" key="1">
    <source>
        <dbReference type="SAM" id="MobiDB-lite"/>
    </source>
</evidence>